<comment type="caution">
    <text evidence="1">The sequence shown here is derived from an EMBL/GenBank/DDBJ whole genome shotgun (WGS) entry which is preliminary data.</text>
</comment>
<dbReference type="Proteomes" id="UP000028401">
    <property type="component" value="Unassembled WGS sequence"/>
</dbReference>
<dbReference type="AlphaFoldDB" id="A0A084ADV4"/>
<dbReference type="SUPFAM" id="SSF158379">
    <property type="entry name" value="YqgQ-like"/>
    <property type="match status" value="1"/>
</dbReference>
<dbReference type="PATRIC" id="fig|1415168.3.peg.269"/>
<dbReference type="Gene3D" id="1.10.287.760">
    <property type="entry name" value="YqgQ-like"/>
    <property type="match status" value="1"/>
</dbReference>
<organism evidence="1 2">
    <name type="scientific">Lactococcus cremoris subsp. cremoris GE214</name>
    <dbReference type="NCBI Taxonomy" id="1415168"/>
    <lineage>
        <taxon>Bacteria</taxon>
        <taxon>Bacillati</taxon>
        <taxon>Bacillota</taxon>
        <taxon>Bacilli</taxon>
        <taxon>Lactobacillales</taxon>
        <taxon>Streptococcaceae</taxon>
        <taxon>Lactococcus</taxon>
        <taxon>Lactococcus cremoris subsp. cremoris</taxon>
    </lineage>
</organism>
<dbReference type="InterPro" id="IPR009256">
    <property type="entry name" value="YqgQ-like"/>
</dbReference>
<evidence type="ECO:0008006" key="3">
    <source>
        <dbReference type="Google" id="ProtNLM"/>
    </source>
</evidence>
<protein>
    <recommendedName>
        <fullName evidence="3">DUF910 family protein</fullName>
    </recommendedName>
</protein>
<reference evidence="1 2" key="1">
    <citation type="submission" date="2014-06" db="EMBL/GenBank/DDBJ databases">
        <title>Draft genome sequence of the putrescine producing strain Lactococcus lactis subsp cremoris GE214.</title>
        <authorList>
            <person name="Ladero V."/>
            <person name="Linares D.M."/>
            <person name="del Rio B."/>
            <person name="Mayo B."/>
            <person name="Martin M.C."/>
            <person name="Fernandez M."/>
            <person name="Alvarez M.A."/>
        </authorList>
    </citation>
    <scope>NUCLEOTIDE SEQUENCE [LARGE SCALE GENOMIC DNA]</scope>
    <source>
        <strain evidence="1 2">GE214</strain>
    </source>
</reference>
<dbReference type="RefSeq" id="WP_011677095.1">
    <property type="nucleotide sequence ID" value="NZ_AZSI01000007.1"/>
</dbReference>
<accession>A0A084ADV4</accession>
<dbReference type="InterPro" id="IPR023164">
    <property type="entry name" value="YqgQ-like_sf"/>
</dbReference>
<dbReference type="EMBL" id="AZSI01000007">
    <property type="protein sequence ID" value="KEY63483.1"/>
    <property type="molecule type" value="Genomic_DNA"/>
</dbReference>
<proteinExistence type="predicted"/>
<evidence type="ECO:0000313" key="2">
    <source>
        <dbReference type="Proteomes" id="UP000028401"/>
    </source>
</evidence>
<dbReference type="Pfam" id="PF06014">
    <property type="entry name" value="YqgQ-like"/>
    <property type="match status" value="1"/>
</dbReference>
<gene>
    <name evidence="1" type="ORF">U725_00258</name>
</gene>
<dbReference type="SMR" id="A0A084ADV4"/>
<evidence type="ECO:0000313" key="1">
    <source>
        <dbReference type="EMBL" id="KEY63483.1"/>
    </source>
</evidence>
<sequence length="73" mass="8674">MKTLYDVQEMLKKYGYINLFPDRLDAIAFMQIELGKMLESGIFQKSDHDYLTARLILSREERIEKKKSTTNKK</sequence>
<name>A0A084ADV4_LACLC</name>